<dbReference type="InterPro" id="IPR041469">
    <property type="entry name" value="Subtilisin-like_FN3"/>
</dbReference>
<dbReference type="CDD" id="cd02120">
    <property type="entry name" value="PA_subtilisin_like"/>
    <property type="match status" value="1"/>
</dbReference>
<gene>
    <name evidence="16" type="primary">LOC109707855</name>
</gene>
<accession>A0A6P5ENA5</accession>
<reference evidence="16" key="2">
    <citation type="submission" date="2025-08" db="UniProtKB">
        <authorList>
            <consortium name="RefSeq"/>
        </authorList>
    </citation>
    <scope>IDENTIFICATION</scope>
    <source>
        <tissue evidence="16">Leaf</tissue>
    </source>
</reference>
<dbReference type="OrthoDB" id="206201at2759"/>
<evidence type="ECO:0000259" key="14">
    <source>
        <dbReference type="Pfam" id="PF17766"/>
    </source>
</evidence>
<evidence type="ECO:0000259" key="12">
    <source>
        <dbReference type="Pfam" id="PF02225"/>
    </source>
</evidence>
<comment type="subcellular location">
    <subcellularLocation>
        <location evidence="1">Secreted</location>
    </subcellularLocation>
</comment>
<keyword evidence="3" id="KW-0964">Secreted</keyword>
<dbReference type="CDD" id="cd04852">
    <property type="entry name" value="Peptidases_S8_3"/>
    <property type="match status" value="1"/>
</dbReference>
<dbReference type="InterPro" id="IPR046450">
    <property type="entry name" value="PA_dom_sf"/>
</dbReference>
<dbReference type="Pfam" id="PF00082">
    <property type="entry name" value="Peptidase_S8"/>
    <property type="match status" value="1"/>
</dbReference>
<dbReference type="InterPro" id="IPR003137">
    <property type="entry name" value="PA_domain"/>
</dbReference>
<dbReference type="FunFam" id="3.50.30.30:FF:000005">
    <property type="entry name" value="subtilisin-like protease SBT1.5"/>
    <property type="match status" value="1"/>
</dbReference>
<dbReference type="InterPro" id="IPR037045">
    <property type="entry name" value="S8pro/Inhibitor_I9_sf"/>
</dbReference>
<dbReference type="Gene3D" id="3.50.30.30">
    <property type="match status" value="1"/>
</dbReference>
<dbReference type="GO" id="GO:0005576">
    <property type="term" value="C:extracellular region"/>
    <property type="evidence" value="ECO:0007669"/>
    <property type="project" value="UniProtKB-SubCell"/>
</dbReference>
<organism evidence="15 16">
    <name type="scientific">Ananas comosus</name>
    <name type="common">Pineapple</name>
    <name type="synonym">Ananas ananas</name>
    <dbReference type="NCBI Taxonomy" id="4615"/>
    <lineage>
        <taxon>Eukaryota</taxon>
        <taxon>Viridiplantae</taxon>
        <taxon>Streptophyta</taxon>
        <taxon>Embryophyta</taxon>
        <taxon>Tracheophyta</taxon>
        <taxon>Spermatophyta</taxon>
        <taxon>Magnoliopsida</taxon>
        <taxon>Liliopsida</taxon>
        <taxon>Poales</taxon>
        <taxon>Bromeliaceae</taxon>
        <taxon>Bromelioideae</taxon>
        <taxon>Ananas</taxon>
    </lineage>
</organism>
<dbReference type="InterPro" id="IPR023827">
    <property type="entry name" value="Peptidase_S8_Asp-AS"/>
</dbReference>
<keyword evidence="8" id="KW-0325">Glycoprotein</keyword>
<evidence type="ECO:0000256" key="8">
    <source>
        <dbReference type="ARBA" id="ARBA00023180"/>
    </source>
</evidence>
<dbReference type="InterPro" id="IPR010259">
    <property type="entry name" value="S8pro/Inhibitor_I9"/>
</dbReference>
<dbReference type="InterPro" id="IPR034197">
    <property type="entry name" value="Peptidases_S8_3"/>
</dbReference>
<feature type="active site" description="Charge relay system" evidence="9 10">
    <location>
        <position position="230"/>
    </location>
</feature>
<feature type="domain" description="Subtilisin-like protease fibronectin type-III" evidence="14">
    <location>
        <begin position="672"/>
        <end position="770"/>
    </location>
</feature>
<feature type="domain" description="Inhibitor I9" evidence="13">
    <location>
        <begin position="53"/>
        <end position="131"/>
    </location>
</feature>
<feature type="active site" description="Charge relay system" evidence="9 10">
    <location>
        <position position="558"/>
    </location>
</feature>
<dbReference type="GO" id="GO:0006508">
    <property type="term" value="P:proteolysis"/>
    <property type="evidence" value="ECO:0007669"/>
    <property type="project" value="UniProtKB-KW"/>
</dbReference>
<dbReference type="Pfam" id="PF02225">
    <property type="entry name" value="PA"/>
    <property type="match status" value="1"/>
</dbReference>
<dbReference type="Pfam" id="PF17766">
    <property type="entry name" value="fn3_6"/>
    <property type="match status" value="1"/>
</dbReference>
<dbReference type="SUPFAM" id="SSF52025">
    <property type="entry name" value="PA domain"/>
    <property type="match status" value="1"/>
</dbReference>
<dbReference type="PRINTS" id="PR00723">
    <property type="entry name" value="SUBTILISIN"/>
</dbReference>
<keyword evidence="15" id="KW-1185">Reference proteome</keyword>
<dbReference type="PROSITE" id="PS00136">
    <property type="entry name" value="SUBTILASE_ASP"/>
    <property type="match status" value="1"/>
</dbReference>
<dbReference type="Gene3D" id="3.30.70.80">
    <property type="entry name" value="Peptidase S8 propeptide/proteinase inhibitor I9"/>
    <property type="match status" value="1"/>
</dbReference>
<evidence type="ECO:0000256" key="4">
    <source>
        <dbReference type="ARBA" id="ARBA00022670"/>
    </source>
</evidence>
<dbReference type="SUPFAM" id="SSF52743">
    <property type="entry name" value="Subtilisin-like"/>
    <property type="match status" value="1"/>
</dbReference>
<evidence type="ECO:0000259" key="13">
    <source>
        <dbReference type="Pfam" id="PF05922"/>
    </source>
</evidence>
<dbReference type="PANTHER" id="PTHR10795">
    <property type="entry name" value="PROPROTEIN CONVERTASE SUBTILISIN/KEXIN"/>
    <property type="match status" value="1"/>
</dbReference>
<dbReference type="InterPro" id="IPR015500">
    <property type="entry name" value="Peptidase_S8_subtilisin-rel"/>
</dbReference>
<proteinExistence type="inferred from homology"/>
<feature type="domain" description="Peptidase S8/S53" evidence="11">
    <location>
        <begin position="154"/>
        <end position="595"/>
    </location>
</feature>
<evidence type="ECO:0000256" key="7">
    <source>
        <dbReference type="ARBA" id="ARBA00022825"/>
    </source>
</evidence>
<evidence type="ECO:0000256" key="5">
    <source>
        <dbReference type="ARBA" id="ARBA00022729"/>
    </source>
</evidence>
<keyword evidence="5" id="KW-0732">Signal</keyword>
<dbReference type="RefSeq" id="XP_020084969.1">
    <property type="nucleotide sequence ID" value="XM_020229380.1"/>
</dbReference>
<dbReference type="InterPro" id="IPR036852">
    <property type="entry name" value="Peptidase_S8/S53_dom_sf"/>
</dbReference>
<evidence type="ECO:0000256" key="6">
    <source>
        <dbReference type="ARBA" id="ARBA00022801"/>
    </source>
</evidence>
<dbReference type="FunFam" id="3.40.50.200:FF:000006">
    <property type="entry name" value="Subtilisin-like protease SBT1.5"/>
    <property type="match status" value="1"/>
</dbReference>
<dbReference type="Pfam" id="PF05922">
    <property type="entry name" value="Inhibitor_I9"/>
    <property type="match status" value="1"/>
</dbReference>
<dbReference type="GeneID" id="109707855"/>
<name>A0A6P5ENA5_ANACO</name>
<dbReference type="Proteomes" id="UP000515123">
    <property type="component" value="Linkage group 3"/>
</dbReference>
<protein>
    <submittedName>
        <fullName evidence="16">Subtilisin-like protease SBT1.8</fullName>
    </submittedName>
</protein>
<evidence type="ECO:0000313" key="16">
    <source>
        <dbReference type="RefSeq" id="XP_020084969.1"/>
    </source>
</evidence>
<dbReference type="Gene3D" id="2.60.40.2310">
    <property type="match status" value="1"/>
</dbReference>
<dbReference type="PROSITE" id="PS51892">
    <property type="entry name" value="SUBTILASE"/>
    <property type="match status" value="1"/>
</dbReference>
<keyword evidence="7 10" id="KW-0720">Serine protease</keyword>
<evidence type="ECO:0000259" key="11">
    <source>
        <dbReference type="Pfam" id="PF00082"/>
    </source>
</evidence>
<feature type="domain" description="PA" evidence="12">
    <location>
        <begin position="387"/>
        <end position="473"/>
    </location>
</feature>
<evidence type="ECO:0000256" key="10">
    <source>
        <dbReference type="PROSITE-ProRule" id="PRU01240"/>
    </source>
</evidence>
<evidence type="ECO:0000313" key="15">
    <source>
        <dbReference type="Proteomes" id="UP000515123"/>
    </source>
</evidence>
<evidence type="ECO:0000256" key="3">
    <source>
        <dbReference type="ARBA" id="ARBA00022525"/>
    </source>
</evidence>
<keyword evidence="6 10" id="KW-0378">Hydrolase</keyword>
<sequence length="774" mass="80399">MHTHIPLIITTSSLRIIMETLATPIFLLLLLSSSYSLRAADAAADDDRDRLATYIVHVQPPKSAPAFATVDEQKSWYKSFLPSGSADDRLVHAYTTVVTGFAARLSPKELDDASKMPGFVAAYPDQLYSLQTTHTPDFLGLTLAGGVWNVSDFGKGIIIGVLDTGVFPDHPSFSGDAMPPPPAKWKGRCEFNASQCNNKLIGARAFLSGANAMKGAGVGSSASPIDEVGHGTHTTSTTAGAGVPGAQVLGNAKGYAVGMAPLAHVAMYRVCGLEDCASSDLLAGMDAAVADGADVLSLSIGGPSVPFYDDSIALGAFGAIEKGVFVSCAAGNGGPDPSSLSNEAPWILTVAASTMDRSIRATVRLGNGLELDGESTFQPQMSATTFYPLVYAGDSGKPSAEFCYNGSLDGFDVRGKIVLCEVGDGVARIVKGAVVQSAGGVGMVLMNAPPYGYTTLADAHVLPASHISYADGLSVQSYLNKSSSPVAAIIFKGTVLGTSPAPAIAGFSSRGPSLASPGILKPDIAGPGVSVLAAWPFPVGPPTVTSPGPQFNIISGTSMATPHLSGIAALIKSAHPDWSPAAIKSAIMTSADVVDRSGNMIVNEQHVSADFFAIGAGHVNPNKASDPGLVYDLSADDYIPYLCGLGYTSGQVTVIARRTIDCSSVKSIAESQLNYPSITVSLTLTSSSIAVRRTVRNVGEAASVYAAEVDLSDRLRGMVVPSKLYFTEVNEEKSFLVIISKRANINSGEVLQGCLKWVSETRVVRSPISVSFMD</sequence>
<dbReference type="Gene3D" id="3.40.50.200">
    <property type="entry name" value="Peptidase S8/S53 domain"/>
    <property type="match status" value="1"/>
</dbReference>
<dbReference type="AlphaFoldDB" id="A0A6P5ENA5"/>
<dbReference type="InterPro" id="IPR045051">
    <property type="entry name" value="SBT"/>
</dbReference>
<keyword evidence="4 10" id="KW-0645">Protease</keyword>
<comment type="similarity">
    <text evidence="2 10">Belongs to the peptidase S8 family.</text>
</comment>
<dbReference type="InterPro" id="IPR000209">
    <property type="entry name" value="Peptidase_S8/S53_dom"/>
</dbReference>
<feature type="active site" description="Charge relay system" evidence="9 10">
    <location>
        <position position="163"/>
    </location>
</feature>
<dbReference type="GO" id="GO:0004252">
    <property type="term" value="F:serine-type endopeptidase activity"/>
    <property type="evidence" value="ECO:0007669"/>
    <property type="project" value="UniProtKB-UniRule"/>
</dbReference>
<evidence type="ECO:0000256" key="9">
    <source>
        <dbReference type="PIRSR" id="PIRSR615500-1"/>
    </source>
</evidence>
<evidence type="ECO:0000256" key="1">
    <source>
        <dbReference type="ARBA" id="ARBA00004613"/>
    </source>
</evidence>
<evidence type="ECO:0000256" key="2">
    <source>
        <dbReference type="ARBA" id="ARBA00011073"/>
    </source>
</evidence>
<reference evidence="15" key="1">
    <citation type="journal article" date="2015" name="Nat. Genet.">
        <title>The pineapple genome and the evolution of CAM photosynthesis.</title>
        <authorList>
            <person name="Ming R."/>
            <person name="VanBuren R."/>
            <person name="Wai C.M."/>
            <person name="Tang H."/>
            <person name="Schatz M.C."/>
            <person name="Bowers J.E."/>
            <person name="Lyons E."/>
            <person name="Wang M.L."/>
            <person name="Chen J."/>
            <person name="Biggers E."/>
            <person name="Zhang J."/>
            <person name="Huang L."/>
            <person name="Zhang L."/>
            <person name="Miao W."/>
            <person name="Zhang J."/>
            <person name="Ye Z."/>
            <person name="Miao C."/>
            <person name="Lin Z."/>
            <person name="Wang H."/>
            <person name="Zhou H."/>
            <person name="Yim W.C."/>
            <person name="Priest H.D."/>
            <person name="Zheng C."/>
            <person name="Woodhouse M."/>
            <person name="Edger P.P."/>
            <person name="Guyot R."/>
            <person name="Guo H.B."/>
            <person name="Guo H."/>
            <person name="Zheng G."/>
            <person name="Singh R."/>
            <person name="Sharma A."/>
            <person name="Min X."/>
            <person name="Zheng Y."/>
            <person name="Lee H."/>
            <person name="Gurtowski J."/>
            <person name="Sedlazeck F.J."/>
            <person name="Harkess A."/>
            <person name="McKain M.R."/>
            <person name="Liao Z."/>
            <person name="Fang J."/>
            <person name="Liu J."/>
            <person name="Zhang X."/>
            <person name="Zhang Q."/>
            <person name="Hu W."/>
            <person name="Qin Y."/>
            <person name="Wang K."/>
            <person name="Chen L.Y."/>
            <person name="Shirley N."/>
            <person name="Lin Y.R."/>
            <person name="Liu L.Y."/>
            <person name="Hernandez A.G."/>
            <person name="Wright C.L."/>
            <person name="Bulone V."/>
            <person name="Tuskan G.A."/>
            <person name="Heath K."/>
            <person name="Zee F."/>
            <person name="Moore P.H."/>
            <person name="Sunkar R."/>
            <person name="Leebens-Mack J.H."/>
            <person name="Mockler T."/>
            <person name="Bennetzen J.L."/>
            <person name="Freeling M."/>
            <person name="Sankoff D."/>
            <person name="Paterson A.H."/>
            <person name="Zhu X."/>
            <person name="Yang X."/>
            <person name="Smith J.A."/>
            <person name="Cushman J.C."/>
            <person name="Paull R.E."/>
            <person name="Yu Q."/>
        </authorList>
    </citation>
    <scope>NUCLEOTIDE SEQUENCE [LARGE SCALE GENOMIC DNA]</scope>
    <source>
        <strain evidence="15">cv. F153</strain>
    </source>
</reference>